<sequence length="121" mass="13816">MQEWFMGVSNQRVLYLLSLLAVAMGIDFFSGILLAKIRGEMTSKIGINGILRKIASMILLVFFLPVAKLIPGNTGMILLYILYIGYLFLEMQSILENYQKSGIDTRLFEKILTLMKELFKK</sequence>
<keyword evidence="2 6" id="KW-0812">Transmembrane</keyword>
<feature type="transmembrane region" description="Helical" evidence="6">
    <location>
        <begin position="70"/>
        <end position="89"/>
    </location>
</feature>
<keyword evidence="8" id="KW-1185">Reference proteome</keyword>
<organism evidence="7 8">
    <name type="scientific">Candidatus Enterococcus willemsii</name>
    <dbReference type="NCBI Taxonomy" id="1857215"/>
    <lineage>
        <taxon>Bacteria</taxon>
        <taxon>Bacillati</taxon>
        <taxon>Bacillota</taxon>
        <taxon>Bacilli</taxon>
        <taxon>Lactobacillales</taxon>
        <taxon>Enterococcaceae</taxon>
        <taxon>Enterococcus</taxon>
    </lineage>
</organism>
<evidence type="ECO:0000313" key="8">
    <source>
        <dbReference type="Proteomes" id="UP000782705"/>
    </source>
</evidence>
<dbReference type="Proteomes" id="UP000782705">
    <property type="component" value="Unassembled WGS sequence"/>
</dbReference>
<keyword evidence="3 6" id="KW-1133">Transmembrane helix</keyword>
<dbReference type="Pfam" id="PF05105">
    <property type="entry name" value="Phage_holin_4_1"/>
    <property type="match status" value="1"/>
</dbReference>
<evidence type="ECO:0000256" key="3">
    <source>
        <dbReference type="ARBA" id="ARBA00022989"/>
    </source>
</evidence>
<dbReference type="NCBIfam" id="TIGR01593">
    <property type="entry name" value="holin_tox_secr"/>
    <property type="match status" value="1"/>
</dbReference>
<evidence type="ECO:0000256" key="6">
    <source>
        <dbReference type="SAM" id="Phobius"/>
    </source>
</evidence>
<dbReference type="RefSeq" id="WP_161901114.1">
    <property type="nucleotide sequence ID" value="NZ_MAEL01000012.1"/>
</dbReference>
<proteinExistence type="inferred from homology"/>
<evidence type="ECO:0000256" key="1">
    <source>
        <dbReference type="ARBA" id="ARBA00004141"/>
    </source>
</evidence>
<evidence type="ECO:0000313" key="7">
    <source>
        <dbReference type="EMBL" id="KAF1305613.1"/>
    </source>
</evidence>
<evidence type="ECO:0000256" key="4">
    <source>
        <dbReference type="ARBA" id="ARBA00023136"/>
    </source>
</evidence>
<dbReference type="EMBL" id="MAEL01000012">
    <property type="protein sequence ID" value="KAF1305613.1"/>
    <property type="molecule type" value="Genomic_DNA"/>
</dbReference>
<protein>
    <submittedName>
        <fullName evidence="7">Holin</fullName>
    </submittedName>
</protein>
<accession>A0ABQ6Z2F5</accession>
<dbReference type="InterPro" id="IPR006480">
    <property type="entry name" value="Phage_holin_4_1"/>
</dbReference>
<comment type="subcellular location">
    <subcellularLocation>
        <location evidence="1">Membrane</location>
        <topology evidence="1">Multi-pass membrane protein</topology>
    </subcellularLocation>
</comment>
<gene>
    <name evidence="7" type="ORF">BAU17_13400</name>
</gene>
<feature type="transmembrane region" description="Helical" evidence="6">
    <location>
        <begin position="12"/>
        <end position="33"/>
    </location>
</feature>
<comment type="similarity">
    <text evidence="5">Belongs to the bacteriophage holin family. Cp-1 holin subfamily.</text>
</comment>
<keyword evidence="4 6" id="KW-0472">Membrane</keyword>
<comment type="caution">
    <text evidence="7">The sequence shown here is derived from an EMBL/GenBank/DDBJ whole genome shotgun (WGS) entry which is preliminary data.</text>
</comment>
<name>A0ABQ6Z2F5_9ENTE</name>
<evidence type="ECO:0000256" key="5">
    <source>
        <dbReference type="ARBA" id="ARBA00023600"/>
    </source>
</evidence>
<evidence type="ECO:0000256" key="2">
    <source>
        <dbReference type="ARBA" id="ARBA00022692"/>
    </source>
</evidence>
<reference evidence="7 8" key="1">
    <citation type="submission" date="2016-06" db="EMBL/GenBank/DDBJ databases">
        <title>Four novel species of enterococci isolated from chicken manure.</title>
        <authorList>
            <person name="Van Tyne D."/>
        </authorList>
    </citation>
    <scope>NUCLEOTIDE SEQUENCE [LARGE SCALE GENOMIC DNA]</scope>
    <source>
        <strain evidence="7 8">CU12B</strain>
    </source>
</reference>